<dbReference type="AlphaFoldDB" id="A0A3M6JTR5"/>
<gene>
    <name evidence="1" type="ORF">ALQ42_102439</name>
</gene>
<sequence length="45" mass="5205">MFESSHINSASVDIVWFSLQKNQADNGGQHVYVRQHYRNLLTLSL</sequence>
<comment type="caution">
    <text evidence="1">The sequence shown here is derived from an EMBL/GenBank/DDBJ whole genome shotgun (WGS) entry which is preliminary data.</text>
</comment>
<accession>A0A3M6JTR5</accession>
<proteinExistence type="predicted"/>
<dbReference type="EMBL" id="RBPS01000003">
    <property type="protein sequence ID" value="RMO41895.1"/>
    <property type="molecule type" value="Genomic_DNA"/>
</dbReference>
<evidence type="ECO:0000313" key="1">
    <source>
        <dbReference type="EMBL" id="RMO41895.1"/>
    </source>
</evidence>
<dbReference type="Proteomes" id="UP000273536">
    <property type="component" value="Unassembled WGS sequence"/>
</dbReference>
<organism evidence="1 2">
    <name type="scientific">Pseudomonas savastanoi pv. glycinea</name>
    <name type="common">Pseudomonas syringae pv. glycinea</name>
    <dbReference type="NCBI Taxonomy" id="318"/>
    <lineage>
        <taxon>Bacteria</taxon>
        <taxon>Pseudomonadati</taxon>
        <taxon>Pseudomonadota</taxon>
        <taxon>Gammaproteobacteria</taxon>
        <taxon>Pseudomonadales</taxon>
        <taxon>Pseudomonadaceae</taxon>
        <taxon>Pseudomonas</taxon>
    </lineage>
</organism>
<evidence type="ECO:0000313" key="2">
    <source>
        <dbReference type="Proteomes" id="UP000273536"/>
    </source>
</evidence>
<protein>
    <submittedName>
        <fullName evidence="1">Uncharacterized protein</fullName>
    </submittedName>
</protein>
<name>A0A3M6JTR5_PSESG</name>
<reference evidence="1 2" key="1">
    <citation type="submission" date="2018-08" db="EMBL/GenBank/DDBJ databases">
        <title>Recombination of ecologically and evolutionarily significant loci maintains genetic cohesion in the Pseudomonas syringae species complex.</title>
        <authorList>
            <person name="Dillon M."/>
            <person name="Thakur S."/>
            <person name="Almeida R.N.D."/>
            <person name="Weir B.S."/>
            <person name="Guttman D.S."/>
        </authorList>
    </citation>
    <scope>NUCLEOTIDE SEQUENCE [LARGE SCALE GENOMIC DNA]</scope>
    <source>
        <strain evidence="1 2">ICMP 6372</strain>
    </source>
</reference>